<evidence type="ECO:0000313" key="3">
    <source>
        <dbReference type="EMBL" id="KAF8748805.1"/>
    </source>
</evidence>
<proteinExistence type="predicted"/>
<evidence type="ECO:0000256" key="1">
    <source>
        <dbReference type="SAM" id="MobiDB-lite"/>
    </source>
</evidence>
<feature type="region of interest" description="Disordered" evidence="1">
    <location>
        <begin position="655"/>
        <end position="675"/>
    </location>
</feature>
<name>A0A8H7LX46_9AGAM</name>
<keyword evidence="2" id="KW-0472">Membrane</keyword>
<feature type="compositionally biased region" description="Pro residues" evidence="1">
    <location>
        <begin position="519"/>
        <end position="553"/>
    </location>
</feature>
<protein>
    <submittedName>
        <fullName evidence="3">Uncharacterized protein</fullName>
    </submittedName>
</protein>
<feature type="transmembrane region" description="Helical" evidence="2">
    <location>
        <begin position="159"/>
        <end position="180"/>
    </location>
</feature>
<evidence type="ECO:0000256" key="2">
    <source>
        <dbReference type="SAM" id="Phobius"/>
    </source>
</evidence>
<feature type="transmembrane region" description="Helical" evidence="2">
    <location>
        <begin position="322"/>
        <end position="340"/>
    </location>
</feature>
<organism evidence="3 4">
    <name type="scientific">Rhizoctonia solani</name>
    <dbReference type="NCBI Taxonomy" id="456999"/>
    <lineage>
        <taxon>Eukaryota</taxon>
        <taxon>Fungi</taxon>
        <taxon>Dikarya</taxon>
        <taxon>Basidiomycota</taxon>
        <taxon>Agaricomycotina</taxon>
        <taxon>Agaricomycetes</taxon>
        <taxon>Cantharellales</taxon>
        <taxon>Ceratobasidiaceae</taxon>
        <taxon>Rhizoctonia</taxon>
    </lineage>
</organism>
<feature type="region of interest" description="Disordered" evidence="1">
    <location>
        <begin position="512"/>
        <end position="562"/>
    </location>
</feature>
<feature type="transmembrane region" description="Helical" evidence="2">
    <location>
        <begin position="281"/>
        <end position="301"/>
    </location>
</feature>
<dbReference type="AlphaFoldDB" id="A0A8H7LX46"/>
<comment type="caution">
    <text evidence="3">The sequence shown here is derived from an EMBL/GenBank/DDBJ whole genome shotgun (WGS) entry which is preliminary data.</text>
</comment>
<keyword evidence="2" id="KW-0812">Transmembrane</keyword>
<dbReference type="EMBL" id="JACYCF010000033">
    <property type="protein sequence ID" value="KAF8748805.1"/>
    <property type="molecule type" value="Genomic_DNA"/>
</dbReference>
<dbReference type="Proteomes" id="UP000614334">
    <property type="component" value="Unassembled WGS sequence"/>
</dbReference>
<evidence type="ECO:0000313" key="4">
    <source>
        <dbReference type="Proteomes" id="UP000614334"/>
    </source>
</evidence>
<sequence>MVYSKEYSPRSNRLFCQFAWIEKYALANAVRRRYSPEVESKRKALNAKKSGPNSAQLVAVHLGLLAVKGALPPREDVENPASKSALSLNKGEDYSTAYTQEYLNVLQMVSEQPEGWNKPTFHEYVQPGYRIVTVKEATFIPGLLDRLPKGSGTFMGYPLPQAATILLLLQVIWFIVYVVARLATGMYVTALELWFLPSAGALLLLRLAGVLHHPAWKEIAHIDVGIPHIRKYGRSSRLQWFHTTFLFILTWGPWPIVLACGWLLHEESQPAPVVATLRNTFIAWVIVIPLAAFAGLIWGRGILQLLPEIGDPLKVHTSVRHLLSLILIVMRCVVLGYAWAHFDFAKDWRVRLRGNEVSLASRPTKGVTALPVRVTIKLKQACELDLTAARWEHAIKTGYLAPSLVIFQSLPPPPLMSPGKIALPTTPKLESQPLEPDVSRNTATKRLLKGAALGTAAWFIVTSALKAGSGWEHKRFDSWGWKRPHHHDWEHSVHCSIWEDFDFDTPLRFEGRHPHRHSPLPPAPPPGSRMPPPPPHGAPVPPPPPGAPVPPPPHGHHGTHSQVYNLSPSVAELRFASIGFLGSGLLRVEPASEGVDIIQAEVLGSHGQVCVFKSEDGEDVGLGLVGYMRGRSRHGWKAKAKAWWKRDHSQDASYAASSTGSQTSPTATSGTSFTTSIRRRFASTTASTPPFPHGPHFRGPIHIILRVPTGQLPGLKTRLPFFTHDLALTPSSSSSLEIESEIPTFAGLDLQTREAGVLLGSAIVSKGYNATVKSRNAPIRGDLTLLDGWADLETKNAKVDVGLSARSGGVDVKTSNGPIVATLDLQTGKEFDASFFTTNGHLTVNVTSLPAGSKLFFDAHTSNAPASVQLHPAYEGTFELASSIVSPAVVVGEEKEGRKIEFEREGRLVKGSVWREDKGVREGGEVVVRTSNALNVLLL</sequence>
<gene>
    <name evidence="3" type="ORF">RHS01_10515</name>
</gene>
<reference evidence="3" key="1">
    <citation type="submission" date="2020-09" db="EMBL/GenBank/DDBJ databases">
        <title>Comparative genome analyses of four rice-infecting Rhizoctonia solani isolates reveal extensive enrichment of homogalacturonan modification genes.</title>
        <authorList>
            <person name="Lee D.-Y."/>
            <person name="Jeon J."/>
            <person name="Kim K.-T."/>
            <person name="Cheong K."/>
            <person name="Song H."/>
            <person name="Choi G."/>
            <person name="Ko J."/>
            <person name="Opiyo S.O."/>
            <person name="Zuo S."/>
            <person name="Madhav S."/>
            <person name="Lee Y.-H."/>
            <person name="Wang G.-L."/>
        </authorList>
    </citation>
    <scope>NUCLEOTIDE SEQUENCE</scope>
    <source>
        <strain evidence="3">AG1-IA B2</strain>
    </source>
</reference>
<feature type="transmembrane region" description="Helical" evidence="2">
    <location>
        <begin position="240"/>
        <end position="265"/>
    </location>
</feature>
<accession>A0A8H7LX46</accession>
<keyword evidence="2" id="KW-1133">Transmembrane helix</keyword>